<accession>A0AAD7KGE7</accession>
<name>A0AAD7KGE7_9AGAR</name>
<evidence type="ECO:0000313" key="1">
    <source>
        <dbReference type="EMBL" id="KAJ7782723.1"/>
    </source>
</evidence>
<reference evidence="1" key="1">
    <citation type="submission" date="2023-03" db="EMBL/GenBank/DDBJ databases">
        <title>Massive genome expansion in bonnet fungi (Mycena s.s.) driven by repeated elements and novel gene families across ecological guilds.</title>
        <authorList>
            <consortium name="Lawrence Berkeley National Laboratory"/>
            <person name="Harder C.B."/>
            <person name="Miyauchi S."/>
            <person name="Viragh M."/>
            <person name="Kuo A."/>
            <person name="Thoen E."/>
            <person name="Andreopoulos B."/>
            <person name="Lu D."/>
            <person name="Skrede I."/>
            <person name="Drula E."/>
            <person name="Henrissat B."/>
            <person name="Morin E."/>
            <person name="Kohler A."/>
            <person name="Barry K."/>
            <person name="LaButti K."/>
            <person name="Morin E."/>
            <person name="Salamov A."/>
            <person name="Lipzen A."/>
            <person name="Mereny Z."/>
            <person name="Hegedus B."/>
            <person name="Baldrian P."/>
            <person name="Stursova M."/>
            <person name="Weitz H."/>
            <person name="Taylor A."/>
            <person name="Grigoriev I.V."/>
            <person name="Nagy L.G."/>
            <person name="Martin F."/>
            <person name="Kauserud H."/>
        </authorList>
    </citation>
    <scope>NUCLEOTIDE SEQUENCE</scope>
    <source>
        <strain evidence="1">CBHHK182m</strain>
    </source>
</reference>
<organism evidence="1 2">
    <name type="scientific">Mycena metata</name>
    <dbReference type="NCBI Taxonomy" id="1033252"/>
    <lineage>
        <taxon>Eukaryota</taxon>
        <taxon>Fungi</taxon>
        <taxon>Dikarya</taxon>
        <taxon>Basidiomycota</taxon>
        <taxon>Agaricomycotina</taxon>
        <taxon>Agaricomycetes</taxon>
        <taxon>Agaricomycetidae</taxon>
        <taxon>Agaricales</taxon>
        <taxon>Marasmiineae</taxon>
        <taxon>Mycenaceae</taxon>
        <taxon>Mycena</taxon>
    </lineage>
</organism>
<dbReference type="AlphaFoldDB" id="A0AAD7KGE7"/>
<evidence type="ECO:0000313" key="2">
    <source>
        <dbReference type="Proteomes" id="UP001215598"/>
    </source>
</evidence>
<protein>
    <submittedName>
        <fullName evidence="1">Uncharacterized protein</fullName>
    </submittedName>
</protein>
<dbReference type="EMBL" id="JARKIB010000003">
    <property type="protein sequence ID" value="KAJ7782723.1"/>
    <property type="molecule type" value="Genomic_DNA"/>
</dbReference>
<sequence length="139" mass="16106">MWSTILFCLLALALFLVIVLGLLLWIEISEATIIQDEVAYQESEIIRLEGLVKRKNDISTLKHENIRLLTRVIRHTAYLKYEILCLRKVVRRAEEQQRMERVGESDVDGQTLCDTEHEEALSAQIQQQNTCIDELNASH</sequence>
<dbReference type="Proteomes" id="UP001215598">
    <property type="component" value="Unassembled WGS sequence"/>
</dbReference>
<comment type="caution">
    <text evidence="1">The sequence shown here is derived from an EMBL/GenBank/DDBJ whole genome shotgun (WGS) entry which is preliminary data.</text>
</comment>
<gene>
    <name evidence="1" type="ORF">B0H16DRAFT_465593</name>
</gene>
<proteinExistence type="predicted"/>
<keyword evidence="2" id="KW-1185">Reference proteome</keyword>